<evidence type="ECO:0000313" key="3">
    <source>
        <dbReference type="EMBL" id="KKQ94856.1"/>
    </source>
</evidence>
<accession>A0A0G0PZK4</accession>
<dbReference type="PRINTS" id="PR00081">
    <property type="entry name" value="GDHRDH"/>
</dbReference>
<dbReference type="Proteomes" id="UP000034207">
    <property type="component" value="Unassembled WGS sequence"/>
</dbReference>
<organism evidence="3 4">
    <name type="scientific">candidate division CPR2 bacterium GW2011_GWC2_39_10</name>
    <dbReference type="NCBI Taxonomy" id="1618345"/>
    <lineage>
        <taxon>Bacteria</taxon>
        <taxon>Bacteria division CPR2</taxon>
    </lineage>
</organism>
<comment type="similarity">
    <text evidence="1">Belongs to the short-chain dehydrogenases/reductases (SDR) family.</text>
</comment>
<protein>
    <submittedName>
        <fullName evidence="3">3-oxoacyl-[acyl-carrier-protein] reductase</fullName>
    </submittedName>
</protein>
<dbReference type="SUPFAM" id="SSF51735">
    <property type="entry name" value="NAD(P)-binding Rossmann-fold domains"/>
    <property type="match status" value="1"/>
</dbReference>
<dbReference type="PANTHER" id="PTHR43639:SF1">
    <property type="entry name" value="SHORT-CHAIN DEHYDROGENASE_REDUCTASE FAMILY PROTEIN"/>
    <property type="match status" value="1"/>
</dbReference>
<dbReference type="Gene3D" id="3.40.50.720">
    <property type="entry name" value="NAD(P)-binding Rossmann-like Domain"/>
    <property type="match status" value="1"/>
</dbReference>
<dbReference type="CDD" id="cd05233">
    <property type="entry name" value="SDR_c"/>
    <property type="match status" value="1"/>
</dbReference>
<dbReference type="STRING" id="1618345.UT18_C0007G0112"/>
<dbReference type="GO" id="GO:0016491">
    <property type="term" value="F:oxidoreductase activity"/>
    <property type="evidence" value="ECO:0007669"/>
    <property type="project" value="UniProtKB-KW"/>
</dbReference>
<dbReference type="Pfam" id="PF13561">
    <property type="entry name" value="adh_short_C2"/>
    <property type="match status" value="1"/>
</dbReference>
<name>A0A0G0PZK4_UNCC2</name>
<sequence length="246" mass="27247">MNNKNKVVLVTGSSVGIGKATIIEFAKKGYNVVINYNNSLKEAEELKTLVESKYNIKALTVKADITDEKEVILLINKVINEFGKIDILVNNAGIAIDKDIQNRTIDDFTKTLNTNLIAPFILSRAVAEDMLKYKKGIIINVSSTSGSAVLTPESIDYDCSKFALNTLTRELAYKYAPFINVNAVAPSWVNTDINKTLPKEYIEEESNKIWLKRFAEPEEIAKVIVFLASEDASFINGAIINVDGGY</sequence>
<comment type="caution">
    <text evidence="3">The sequence shown here is derived from an EMBL/GenBank/DDBJ whole genome shotgun (WGS) entry which is preliminary data.</text>
</comment>
<keyword evidence="2" id="KW-0560">Oxidoreductase</keyword>
<dbReference type="PANTHER" id="PTHR43639">
    <property type="entry name" value="OXIDOREDUCTASE, SHORT-CHAIN DEHYDROGENASE/REDUCTASE FAMILY (AFU_ORTHOLOGUE AFUA_5G02870)"/>
    <property type="match status" value="1"/>
</dbReference>
<evidence type="ECO:0000256" key="2">
    <source>
        <dbReference type="ARBA" id="ARBA00023002"/>
    </source>
</evidence>
<dbReference type="EMBL" id="LBVV01000007">
    <property type="protein sequence ID" value="KKQ94856.1"/>
    <property type="molecule type" value="Genomic_DNA"/>
</dbReference>
<evidence type="ECO:0000256" key="1">
    <source>
        <dbReference type="ARBA" id="ARBA00006484"/>
    </source>
</evidence>
<dbReference type="FunFam" id="3.40.50.720:FF:000084">
    <property type="entry name" value="Short-chain dehydrogenase reductase"/>
    <property type="match status" value="1"/>
</dbReference>
<gene>
    <name evidence="3" type="ORF">UT18_C0007G0112</name>
</gene>
<dbReference type="InterPro" id="IPR002347">
    <property type="entry name" value="SDR_fam"/>
</dbReference>
<proteinExistence type="inferred from homology"/>
<evidence type="ECO:0000313" key="4">
    <source>
        <dbReference type="Proteomes" id="UP000034207"/>
    </source>
</evidence>
<dbReference type="AlphaFoldDB" id="A0A0G0PZK4"/>
<reference evidence="3 4" key="1">
    <citation type="journal article" date="2015" name="Nature">
        <title>rRNA introns, odd ribosomes, and small enigmatic genomes across a large radiation of phyla.</title>
        <authorList>
            <person name="Brown C.T."/>
            <person name="Hug L.A."/>
            <person name="Thomas B.C."/>
            <person name="Sharon I."/>
            <person name="Castelle C.J."/>
            <person name="Singh A."/>
            <person name="Wilkins M.J."/>
            <person name="Williams K.H."/>
            <person name="Banfield J.F."/>
        </authorList>
    </citation>
    <scope>NUCLEOTIDE SEQUENCE [LARGE SCALE GENOMIC DNA]</scope>
</reference>
<dbReference type="InterPro" id="IPR036291">
    <property type="entry name" value="NAD(P)-bd_dom_sf"/>
</dbReference>
<dbReference type="PRINTS" id="PR00080">
    <property type="entry name" value="SDRFAMILY"/>
</dbReference>
<dbReference type="PATRIC" id="fig|1618345.3.peg.484"/>